<feature type="region of interest" description="Disordered" evidence="1">
    <location>
        <begin position="276"/>
        <end position="317"/>
    </location>
</feature>
<name>A0A131ZVI8_SARSC</name>
<comment type="caution">
    <text evidence="2">The sequence shown here is derived from an EMBL/GenBank/DDBJ whole genome shotgun (WGS) entry which is preliminary data.</text>
</comment>
<feature type="compositionally biased region" description="Low complexity" evidence="1">
    <location>
        <begin position="276"/>
        <end position="290"/>
    </location>
</feature>
<evidence type="ECO:0000256" key="1">
    <source>
        <dbReference type="SAM" id="MobiDB-lite"/>
    </source>
</evidence>
<dbReference type="VEuPathDB" id="VectorBase:SSCA007940"/>
<proteinExistence type="predicted"/>
<protein>
    <submittedName>
        <fullName evidence="2">Uncharacterized protein</fullName>
    </submittedName>
</protein>
<accession>A0A131ZVI8</accession>
<feature type="compositionally biased region" description="Low complexity" evidence="1">
    <location>
        <begin position="305"/>
        <end position="317"/>
    </location>
</feature>
<reference evidence="2 3" key="1">
    <citation type="journal article" date="2015" name="Parasit. Vectors">
        <title>Draft genome of the scabies mite.</title>
        <authorList>
            <person name="Rider S.D.Jr."/>
            <person name="Morgan M.S."/>
            <person name="Arlian L.G."/>
        </authorList>
    </citation>
    <scope>NUCLEOTIDE SEQUENCE [LARGE SCALE GENOMIC DNA]</scope>
    <source>
        <strain evidence="2">Arlian Lab</strain>
    </source>
</reference>
<gene>
    <name evidence="2" type="ORF">QR98_0012490</name>
</gene>
<dbReference type="AlphaFoldDB" id="A0A131ZVI8"/>
<evidence type="ECO:0000313" key="2">
    <source>
        <dbReference type="EMBL" id="KPM02826.1"/>
    </source>
</evidence>
<dbReference type="Proteomes" id="UP000616769">
    <property type="component" value="Unassembled WGS sequence"/>
</dbReference>
<evidence type="ECO:0000313" key="3">
    <source>
        <dbReference type="Proteomes" id="UP000616769"/>
    </source>
</evidence>
<dbReference type="EMBL" id="JXLN01003048">
    <property type="protein sequence ID" value="KPM02826.1"/>
    <property type="molecule type" value="Genomic_DNA"/>
</dbReference>
<dbReference type="OrthoDB" id="10035275at2759"/>
<feature type="region of interest" description="Disordered" evidence="1">
    <location>
        <begin position="150"/>
        <end position="233"/>
    </location>
</feature>
<sequence length="329" mass="37675">MQKNFDSISFQNNNDGIVYTNNENNNCDTDGLIGSDSITKPMITIEYDRQQQQRKLLHNQINLNNNNNVNNINSNHHMNDPSSSRIIVTSILKQTKNYPNSVNSSSTVHNQQNLLGAMKTFPHKLHPSQSNYRQSIVDHQHQKLNKFDNFSSNYFNHHQNHRNNPHHIANTQIGNDYYSRDLNYHQPHSLSHQNDDRSGRGQNLAVEEHSRASDLPQRSSRLSSSLPNRTSLMRTRPLMGDTFYCRSSPSHLQPQHRQHLLSSNLINSNQNLYIPQAQPQQSYTSSSSSPNHHPFGGGRFHTVDPSSSIPLSSLSTPLSTTLNRWDHYR</sequence>
<organism evidence="2 3">
    <name type="scientific">Sarcoptes scabiei</name>
    <name type="common">Itch mite</name>
    <name type="synonym">Acarus scabiei</name>
    <dbReference type="NCBI Taxonomy" id="52283"/>
    <lineage>
        <taxon>Eukaryota</taxon>
        <taxon>Metazoa</taxon>
        <taxon>Ecdysozoa</taxon>
        <taxon>Arthropoda</taxon>
        <taxon>Chelicerata</taxon>
        <taxon>Arachnida</taxon>
        <taxon>Acari</taxon>
        <taxon>Acariformes</taxon>
        <taxon>Sarcoptiformes</taxon>
        <taxon>Astigmata</taxon>
        <taxon>Psoroptidia</taxon>
        <taxon>Sarcoptoidea</taxon>
        <taxon>Sarcoptidae</taxon>
        <taxon>Sarcoptinae</taxon>
        <taxon>Sarcoptes</taxon>
    </lineage>
</organism>
<feature type="compositionally biased region" description="Low complexity" evidence="1">
    <location>
        <begin position="213"/>
        <end position="232"/>
    </location>
</feature>